<evidence type="ECO:0000313" key="2">
    <source>
        <dbReference type="Proteomes" id="UP000029538"/>
    </source>
</evidence>
<name>A0A096CYV0_9BACT</name>
<sequence>MSLVKETFGNVELTKALAMAYLIKHNTQSSNLHNYSINLIHSITGMHANTIKKRLRTLKEHGLVFVEKNNLIFRSTVSKHKNRNMNIGRMDFKNVKSVERSLQALQVILIQQRKDFCKHTIHNAHYGYNQKKIKTAQKVCRKYGYGNEYKEKGLSYKTIAKKIGVSIATTVEIVKMGVGRKFFKKFSHFVWTFLKGVNYLDINGYTFTTANYGFQVKANTYKIGSKWRT</sequence>
<dbReference type="RefSeq" id="WP_036882091.1">
    <property type="nucleotide sequence ID" value="NZ_JRNR01000003.1"/>
</dbReference>
<dbReference type="EMBL" id="JRNR01000003">
    <property type="protein sequence ID" value="KGF50449.1"/>
    <property type="molecule type" value="Genomic_DNA"/>
</dbReference>
<organism evidence="1 2">
    <name type="scientific">Prevotella disiens DNF00882</name>
    <dbReference type="NCBI Taxonomy" id="1401075"/>
    <lineage>
        <taxon>Bacteria</taxon>
        <taxon>Pseudomonadati</taxon>
        <taxon>Bacteroidota</taxon>
        <taxon>Bacteroidia</taxon>
        <taxon>Bacteroidales</taxon>
        <taxon>Prevotellaceae</taxon>
        <taxon>Prevotella</taxon>
    </lineage>
</organism>
<proteinExistence type="predicted"/>
<evidence type="ECO:0000313" key="1">
    <source>
        <dbReference type="EMBL" id="KGF50449.1"/>
    </source>
</evidence>
<protein>
    <submittedName>
        <fullName evidence="1">Uncharacterized protein</fullName>
    </submittedName>
</protein>
<dbReference type="AlphaFoldDB" id="A0A096CYV0"/>
<gene>
    <name evidence="1" type="ORF">HMPREF0654_01075</name>
</gene>
<accession>A0A096CYV0</accession>
<dbReference type="Proteomes" id="UP000029538">
    <property type="component" value="Unassembled WGS sequence"/>
</dbReference>
<reference evidence="1 2" key="1">
    <citation type="submission" date="2014-07" db="EMBL/GenBank/DDBJ databases">
        <authorList>
            <person name="McCorrison J."/>
            <person name="Sanka R."/>
            <person name="Torralba M."/>
            <person name="Gillis M."/>
            <person name="Haft D.H."/>
            <person name="Methe B."/>
            <person name="Sutton G."/>
            <person name="Nelson K.E."/>
        </authorList>
    </citation>
    <scope>NUCLEOTIDE SEQUENCE [LARGE SCALE GENOMIC DNA]</scope>
    <source>
        <strain evidence="1 2">DNF00882</strain>
    </source>
</reference>
<comment type="caution">
    <text evidence="1">The sequence shown here is derived from an EMBL/GenBank/DDBJ whole genome shotgun (WGS) entry which is preliminary data.</text>
</comment>